<proteinExistence type="predicted"/>
<reference evidence="5" key="1">
    <citation type="submission" date="2022-11" db="EMBL/GenBank/DDBJ databases">
        <title>Centuries of genome instability and evolution in soft-shell clam transmissible cancer (bioRxiv).</title>
        <authorList>
            <person name="Hart S.F.M."/>
            <person name="Yonemitsu M.A."/>
            <person name="Giersch R.M."/>
            <person name="Beal B.F."/>
            <person name="Arriagada G."/>
            <person name="Davis B.W."/>
            <person name="Ostrander E.A."/>
            <person name="Goff S.P."/>
            <person name="Metzger M.J."/>
        </authorList>
    </citation>
    <scope>NUCLEOTIDE SEQUENCE</scope>
    <source>
        <strain evidence="5">MELC-2E11</strain>
        <tissue evidence="5">Siphon/mantle</tissue>
    </source>
</reference>
<feature type="domain" description="DUF4371" evidence="3">
    <location>
        <begin position="192"/>
        <end position="285"/>
    </location>
</feature>
<dbReference type="InterPro" id="IPR025398">
    <property type="entry name" value="DUF4371"/>
</dbReference>
<organism evidence="5 6">
    <name type="scientific">Mya arenaria</name>
    <name type="common">Soft-shell clam</name>
    <dbReference type="NCBI Taxonomy" id="6604"/>
    <lineage>
        <taxon>Eukaryota</taxon>
        <taxon>Metazoa</taxon>
        <taxon>Spiralia</taxon>
        <taxon>Lophotrochozoa</taxon>
        <taxon>Mollusca</taxon>
        <taxon>Bivalvia</taxon>
        <taxon>Autobranchia</taxon>
        <taxon>Heteroconchia</taxon>
        <taxon>Euheterodonta</taxon>
        <taxon>Imparidentia</taxon>
        <taxon>Neoheterodontei</taxon>
        <taxon>Myida</taxon>
        <taxon>Myoidea</taxon>
        <taxon>Myidae</taxon>
        <taxon>Mya</taxon>
    </lineage>
</organism>
<gene>
    <name evidence="5" type="ORF">MAR_005865</name>
</gene>
<dbReference type="PANTHER" id="PTHR46880:SF9">
    <property type="entry name" value="ZINC FINGER PROTEIN 862"/>
    <property type="match status" value="1"/>
</dbReference>
<evidence type="ECO:0000313" key="5">
    <source>
        <dbReference type="EMBL" id="WAR15760.1"/>
    </source>
</evidence>
<evidence type="ECO:0000256" key="1">
    <source>
        <dbReference type="SAM" id="MobiDB-lite"/>
    </source>
</evidence>
<accession>A0ABY7F238</accession>
<feature type="domain" description="HAT C-terminal dimerisation" evidence="2">
    <location>
        <begin position="526"/>
        <end position="570"/>
    </location>
</feature>
<dbReference type="PANTHER" id="PTHR46880">
    <property type="entry name" value="RAS-ASSOCIATING DOMAIN-CONTAINING PROTEIN"/>
    <property type="match status" value="1"/>
</dbReference>
<dbReference type="EMBL" id="CP111020">
    <property type="protein sequence ID" value="WAR15760.1"/>
    <property type="molecule type" value="Genomic_DNA"/>
</dbReference>
<dbReference type="InterPro" id="IPR008906">
    <property type="entry name" value="HATC_C_dom"/>
</dbReference>
<feature type="region of interest" description="Disordered" evidence="1">
    <location>
        <begin position="611"/>
        <end position="634"/>
    </location>
</feature>
<evidence type="ECO:0000259" key="2">
    <source>
        <dbReference type="Pfam" id="PF05699"/>
    </source>
</evidence>
<dbReference type="Pfam" id="PF05699">
    <property type="entry name" value="Dimer_Tnp_hAT"/>
    <property type="match status" value="1"/>
</dbReference>
<keyword evidence="6" id="KW-1185">Reference proteome</keyword>
<evidence type="ECO:0000259" key="4">
    <source>
        <dbReference type="Pfam" id="PF25431"/>
    </source>
</evidence>
<dbReference type="Pfam" id="PF25431">
    <property type="entry name" value="zf-C17orf113"/>
    <property type="match status" value="1"/>
</dbReference>
<protein>
    <submittedName>
        <fullName evidence="5">ZN862-like protein</fullName>
    </submittedName>
</protein>
<evidence type="ECO:0000313" key="6">
    <source>
        <dbReference type="Proteomes" id="UP001164746"/>
    </source>
</evidence>
<dbReference type="SUPFAM" id="SSF53098">
    <property type="entry name" value="Ribonuclease H-like"/>
    <property type="match status" value="1"/>
</dbReference>
<dbReference type="Proteomes" id="UP001164746">
    <property type="component" value="Chromosome 9"/>
</dbReference>
<name>A0ABY7F238_MYAAR</name>
<feature type="domain" description="C17orf113 probable zinc finger" evidence="4">
    <location>
        <begin position="42"/>
        <end position="107"/>
    </location>
</feature>
<dbReference type="InterPro" id="IPR057456">
    <property type="entry name" value="Znf_C17orf113"/>
</dbReference>
<evidence type="ECO:0000259" key="3">
    <source>
        <dbReference type="Pfam" id="PF14291"/>
    </source>
</evidence>
<dbReference type="InterPro" id="IPR012337">
    <property type="entry name" value="RNaseH-like_sf"/>
</dbReference>
<dbReference type="Pfam" id="PF14291">
    <property type="entry name" value="DUF4371"/>
    <property type="match status" value="1"/>
</dbReference>
<feature type="region of interest" description="Disordered" evidence="1">
    <location>
        <begin position="1"/>
        <end position="29"/>
    </location>
</feature>
<sequence>MNFLRYSDGAMPGRKASTSSNEQKKRAPVERRFANSWKEGRPWLMFNDETKVMTCSTCVSFYGTNPPTNTNLKGQNRFILGCGNMRVSAVVDHEKSKSHQDACSRLAAKSASLVEVSQSKAGKTLTLLKASQRSKLAMLFRNVHAIVKNNRPLRDYVWMYDLDVKKDLFIGETYRSEKSALPFLSSISDIERQKTTEMVKGVHFLSFLMDGSTDISGDEQEAVFIRIAEKGVAKERFLAIGSPDSTSSQDLYDFTCEIFTSENIDTDKLVGMGSDGASNMTGKNKGLAALYRHNVNQELVNVHCFAHRLELAFRDVVKTSKLHDKLMTLLIGLHYFYIKQYKNKHGLMESINALNIKGTLPPKVTGTRWMSHFDRGITSLTRTFQAYEAHLSSLSHTNPKAEGLYKIMVDKSLICYALSMKEIINPLMRLSLRLQKENSTLAESLLAVSSCLKMLQACKGRQVCNHFSNTLYKAMATFDTDEAVNQWNWFKNETSSKFEKAKEGLRGATWKKVYDDSSDSKMAMLIVDLLLTLPPTSVSCETCFSQMKLVKTCRRTRLQRKTLNDLLVVRLASPSMQEFNPDQAIDHWMAFDLQAPKKSLNVVTDSDSDMEIVESSPELEELEDDELSEIFGEA</sequence>
<feature type="compositionally biased region" description="Acidic residues" evidence="1">
    <location>
        <begin position="611"/>
        <end position="628"/>
    </location>
</feature>